<feature type="region of interest" description="Disordered" evidence="1">
    <location>
        <begin position="49"/>
        <end position="76"/>
    </location>
</feature>
<feature type="region of interest" description="Disordered" evidence="1">
    <location>
        <begin position="1"/>
        <end position="37"/>
    </location>
</feature>
<feature type="compositionally biased region" description="Acidic residues" evidence="1">
    <location>
        <begin position="1"/>
        <end position="10"/>
    </location>
</feature>
<dbReference type="Proteomes" id="UP000663879">
    <property type="component" value="Unassembled WGS sequence"/>
</dbReference>
<proteinExistence type="predicted"/>
<dbReference type="EMBL" id="CAJNOC010008886">
    <property type="protein sequence ID" value="CAF1122011.1"/>
    <property type="molecule type" value="Genomic_DNA"/>
</dbReference>
<feature type="compositionally biased region" description="Polar residues" evidence="1">
    <location>
        <begin position="64"/>
        <end position="74"/>
    </location>
</feature>
<dbReference type="AlphaFoldDB" id="A0A814QM60"/>
<protein>
    <submittedName>
        <fullName evidence="2">Uncharacterized protein</fullName>
    </submittedName>
</protein>
<gene>
    <name evidence="2" type="ORF">OXX778_LOCUS22084</name>
</gene>
<name>A0A814QM60_9BILA</name>
<dbReference type="OrthoDB" id="10218191at2759"/>
<accession>A0A814QM60</accession>
<organism evidence="2 3">
    <name type="scientific">Brachionus calyciflorus</name>
    <dbReference type="NCBI Taxonomy" id="104777"/>
    <lineage>
        <taxon>Eukaryota</taxon>
        <taxon>Metazoa</taxon>
        <taxon>Spiralia</taxon>
        <taxon>Gnathifera</taxon>
        <taxon>Rotifera</taxon>
        <taxon>Eurotatoria</taxon>
        <taxon>Monogononta</taxon>
        <taxon>Pseudotrocha</taxon>
        <taxon>Ploima</taxon>
        <taxon>Brachionidae</taxon>
        <taxon>Brachionus</taxon>
    </lineage>
</organism>
<feature type="non-terminal residue" evidence="2">
    <location>
        <position position="1"/>
    </location>
</feature>
<evidence type="ECO:0000313" key="2">
    <source>
        <dbReference type="EMBL" id="CAF1122011.1"/>
    </source>
</evidence>
<reference evidence="2" key="1">
    <citation type="submission" date="2021-02" db="EMBL/GenBank/DDBJ databases">
        <authorList>
            <person name="Nowell W R."/>
        </authorList>
    </citation>
    <scope>NUCLEOTIDE SEQUENCE</scope>
    <source>
        <strain evidence="2">Ploen Becks lab</strain>
    </source>
</reference>
<sequence>MAIEEWEDYPDNFYGDGGSASKPVAPRNGKDHPVRRSICGPENFTSCWVPVNPQPEPAPAPPNRSNQAHQQSAPEQPIAAAPVPIVLRPNVTINLNADRILRGIIGVKFIKFLLEMDLDKSIELKTISSDFDDSTDVICIDDQDELRLNPKVKRTFFSVKSKMEPTDLGNKCWSMKNKEIIMDLNELRIHDPRCDARLYYNRIDDDQFEISLYITCLLDILHDEICEKSYLYT</sequence>
<evidence type="ECO:0000313" key="3">
    <source>
        <dbReference type="Proteomes" id="UP000663879"/>
    </source>
</evidence>
<comment type="caution">
    <text evidence="2">The sequence shown here is derived from an EMBL/GenBank/DDBJ whole genome shotgun (WGS) entry which is preliminary data.</text>
</comment>
<feature type="compositionally biased region" description="Pro residues" evidence="1">
    <location>
        <begin position="52"/>
        <end position="62"/>
    </location>
</feature>
<evidence type="ECO:0000256" key="1">
    <source>
        <dbReference type="SAM" id="MobiDB-lite"/>
    </source>
</evidence>
<keyword evidence="3" id="KW-1185">Reference proteome</keyword>